<keyword evidence="1" id="KW-0732">Signal</keyword>
<protein>
    <submittedName>
        <fullName evidence="2">Uncharacterized protein</fullName>
    </submittedName>
</protein>
<feature type="chain" id="PRO_5031011794" evidence="1">
    <location>
        <begin position="31"/>
        <end position="135"/>
    </location>
</feature>
<accession>A0A7S0F380</accession>
<reference evidence="2" key="1">
    <citation type="submission" date="2021-01" db="EMBL/GenBank/DDBJ databases">
        <authorList>
            <person name="Corre E."/>
            <person name="Pelletier E."/>
            <person name="Niang G."/>
            <person name="Scheremetjew M."/>
            <person name="Finn R."/>
            <person name="Kale V."/>
            <person name="Holt S."/>
            <person name="Cochrane G."/>
            <person name="Meng A."/>
            <person name="Brown T."/>
            <person name="Cohen L."/>
        </authorList>
    </citation>
    <scope>NUCLEOTIDE SEQUENCE</scope>
    <source>
        <strain evidence="2">CCMP1374</strain>
    </source>
</reference>
<organism evidence="2">
    <name type="scientific">Phaeocystis antarctica</name>
    <dbReference type="NCBI Taxonomy" id="33657"/>
    <lineage>
        <taxon>Eukaryota</taxon>
        <taxon>Haptista</taxon>
        <taxon>Haptophyta</taxon>
        <taxon>Prymnesiophyceae</taxon>
        <taxon>Phaeocystales</taxon>
        <taxon>Phaeocystaceae</taxon>
        <taxon>Phaeocystis</taxon>
    </lineage>
</organism>
<dbReference type="EMBL" id="HBEP01029559">
    <property type="protein sequence ID" value="CAD8502612.1"/>
    <property type="molecule type" value="Transcribed_RNA"/>
</dbReference>
<name>A0A7S0F380_9EUKA</name>
<dbReference type="AlphaFoldDB" id="A0A7S0F380"/>
<sequence>MPSSRASGVSCRSSVLRLALVLLCAVAVRAEELETHWRKAKLAESGRTYWWRPSLGSDDDPEVSFTMPADAWRKGQLDDGSDYLWRMDPYGQPDVQLWRESKLDSTHEPFWYTADGQQEVRLTNPFDLAVDHDEL</sequence>
<evidence type="ECO:0000313" key="2">
    <source>
        <dbReference type="EMBL" id="CAD8502612.1"/>
    </source>
</evidence>
<feature type="signal peptide" evidence="1">
    <location>
        <begin position="1"/>
        <end position="30"/>
    </location>
</feature>
<gene>
    <name evidence="2" type="ORF">PANT1444_LOCUS16742</name>
</gene>
<evidence type="ECO:0000256" key="1">
    <source>
        <dbReference type="SAM" id="SignalP"/>
    </source>
</evidence>
<proteinExistence type="predicted"/>